<dbReference type="Pfam" id="PF05050">
    <property type="entry name" value="Methyltransf_21"/>
    <property type="match status" value="1"/>
</dbReference>
<dbReference type="PANTHER" id="PTHR22989">
    <property type="entry name" value="UNCHARACTERIZED DUF13 C.ELEGANS"/>
    <property type="match status" value="1"/>
</dbReference>
<dbReference type="AlphaFoldDB" id="A0AA39IDC9"/>
<dbReference type="Proteomes" id="UP001175271">
    <property type="component" value="Unassembled WGS sequence"/>
</dbReference>
<keyword evidence="5" id="KW-1185">Reference proteome</keyword>
<dbReference type="Gene3D" id="3.10.100.10">
    <property type="entry name" value="Mannose-Binding Protein A, subunit A"/>
    <property type="match status" value="1"/>
</dbReference>
<keyword evidence="2" id="KW-0472">Membrane</keyword>
<dbReference type="InterPro" id="IPR006342">
    <property type="entry name" value="FkbM_mtfrase"/>
</dbReference>
<dbReference type="InterPro" id="IPR016186">
    <property type="entry name" value="C-type_lectin-like/link_sf"/>
</dbReference>
<organism evidence="4 5">
    <name type="scientific">Steinernema hermaphroditum</name>
    <dbReference type="NCBI Taxonomy" id="289476"/>
    <lineage>
        <taxon>Eukaryota</taxon>
        <taxon>Metazoa</taxon>
        <taxon>Ecdysozoa</taxon>
        <taxon>Nematoda</taxon>
        <taxon>Chromadorea</taxon>
        <taxon>Rhabditida</taxon>
        <taxon>Tylenchina</taxon>
        <taxon>Panagrolaimomorpha</taxon>
        <taxon>Strongyloidoidea</taxon>
        <taxon>Steinernematidae</taxon>
        <taxon>Steinernema</taxon>
    </lineage>
</organism>
<evidence type="ECO:0000313" key="4">
    <source>
        <dbReference type="EMBL" id="KAK0420987.1"/>
    </source>
</evidence>
<dbReference type="PANTHER" id="PTHR22989:SF3">
    <property type="entry name" value="METHYLTRANSFERASE FKBM DOMAIN-CONTAINING PROTEIN"/>
    <property type="match status" value="1"/>
</dbReference>
<comment type="caution">
    <text evidence="4">The sequence shown here is derived from an EMBL/GenBank/DDBJ whole genome shotgun (WGS) entry which is preliminary data.</text>
</comment>
<dbReference type="SUPFAM" id="SSF56436">
    <property type="entry name" value="C-type lectin-like"/>
    <property type="match status" value="1"/>
</dbReference>
<sequence length="1028" mass="117275">MDGVPYNFVDRVLDQLDTITLGNFNAEFASLTWSAVFALHQKNRKEYYIYLKWTIDGALCILLDDATGAEVAPSKLEALLNWLYKKFYFAEIKLHYEGELSEKFITYHIKNNPDLRHVGLHGGWPASIMAPVRQSIFENLNIKFSFFSLEHLIDVSFIEELLDHWRVNEGFSGEWHFEMIFNKHQLEKLKHIGGMTREPLSSRYFYVQHEGRNNKIVRTDHNVAGCDMRSFALLIFTSTFVLILFYFLHAPTCPDPIYITSPPKIEIVYVPVTVAPQPIPLVPEKPKEDDAPKVEPEKPKQEEFDDSDLGGGNVILDHGFGIAGIPEPLPPAEIALARKPPPQLEMVPEQLQLLSDCLYITFYRVPEKLIFPSIEKALNVCVTALGIRDKSIVAYEGGDDLKYFIDPAHLSEQLKCNIVAVGIKQNIKIEEHWKQKFVHCNFFGTDPSPMPNEELFKPLGPKTKVPSPIDQMSIRIKGLEYNIWDIFLKNGPFDDAGFVVCQWNIDYHTPNEAMKEHFGVFMRKMLKEKRYIPLKKNYCTSLVTNTSTCVSKDMSLNQFLCQERTKTEGCCATGFNLSDNRKHCCPTGFQFKASFSNCIGVFELNTTYGATQDGVNNQCVDRSDSQPITVKNTAQNDDLAALVPNGKGAVMGFQIPKGEEWSKSGFKWLDGSSNPSSPFPPWGPGQPENAGGNEVLVALINWKNSWGSIGMWGDLSPQYTRPHNEALTKCSSPCSTGRVTAVPLHIGEIMDPPDLNECEMLDVKDSTDERFYHRSRCLYTAFLSTEDSEIWDKMRKAMTYCSTTVPLNEESIQSLHNDDEVKHYLKPISGSKLTDCNIITLGIGHDVKVETVLKRNEFSMCRFQGADPIRTVNTEIYKPIGTYHPYAVGNKTKVEWTSVKEDPQTQVYTNKELVHVEMVEFLREHAKIPENELLDQVLMDIEYAEYQMFDYFYRDGPLDRAGYTICQWNGEFHGPNAEQKRAFGSFIRQITKEGRYLFFSLVQARHTRLFFVNVEDQRCYERYVAGQL</sequence>
<evidence type="ECO:0000259" key="3">
    <source>
        <dbReference type="Pfam" id="PF05050"/>
    </source>
</evidence>
<name>A0AA39IDC9_9BILA</name>
<feature type="domain" description="Methyltransferase FkbM" evidence="3">
    <location>
        <begin position="831"/>
        <end position="996"/>
    </location>
</feature>
<evidence type="ECO:0000256" key="2">
    <source>
        <dbReference type="SAM" id="Phobius"/>
    </source>
</evidence>
<protein>
    <recommendedName>
        <fullName evidence="3">Methyltransferase FkbM domain-containing protein</fullName>
    </recommendedName>
</protein>
<reference evidence="4" key="1">
    <citation type="submission" date="2023-06" db="EMBL/GenBank/DDBJ databases">
        <title>Genomic analysis of the entomopathogenic nematode Steinernema hermaphroditum.</title>
        <authorList>
            <person name="Schwarz E.M."/>
            <person name="Heppert J.K."/>
            <person name="Baniya A."/>
            <person name="Schwartz H.T."/>
            <person name="Tan C.-H."/>
            <person name="Antoshechkin I."/>
            <person name="Sternberg P.W."/>
            <person name="Goodrich-Blair H."/>
            <person name="Dillman A.R."/>
        </authorList>
    </citation>
    <scope>NUCLEOTIDE SEQUENCE</scope>
    <source>
        <strain evidence="4">PS9179</strain>
        <tissue evidence="4">Whole animal</tissue>
    </source>
</reference>
<feature type="region of interest" description="Disordered" evidence="1">
    <location>
        <begin position="281"/>
        <end position="307"/>
    </location>
</feature>
<dbReference type="InterPro" id="IPR016187">
    <property type="entry name" value="CTDL_fold"/>
</dbReference>
<evidence type="ECO:0000313" key="5">
    <source>
        <dbReference type="Proteomes" id="UP001175271"/>
    </source>
</evidence>
<accession>A0AA39IDC9</accession>
<keyword evidence="2" id="KW-0812">Transmembrane</keyword>
<feature type="compositionally biased region" description="Basic and acidic residues" evidence="1">
    <location>
        <begin position="284"/>
        <end position="302"/>
    </location>
</feature>
<keyword evidence="2" id="KW-1133">Transmembrane helix</keyword>
<dbReference type="EMBL" id="JAUCMV010000002">
    <property type="protein sequence ID" value="KAK0420987.1"/>
    <property type="molecule type" value="Genomic_DNA"/>
</dbReference>
<feature type="transmembrane region" description="Helical" evidence="2">
    <location>
        <begin position="231"/>
        <end position="248"/>
    </location>
</feature>
<gene>
    <name evidence="4" type="ORF">QR680_015007</name>
</gene>
<proteinExistence type="predicted"/>
<evidence type="ECO:0000256" key="1">
    <source>
        <dbReference type="SAM" id="MobiDB-lite"/>
    </source>
</evidence>